<evidence type="ECO:0000313" key="3">
    <source>
        <dbReference type="Proteomes" id="UP000541444"/>
    </source>
</evidence>
<name>A0A7J7P6D2_9MAGN</name>
<reference evidence="2 3" key="1">
    <citation type="journal article" date="2020" name="IScience">
        <title>Genome Sequencing of the Endangered Kingdonia uniflora (Circaeasteraceae, Ranunculales) Reveals Potential Mechanisms of Evolutionary Specialization.</title>
        <authorList>
            <person name="Sun Y."/>
            <person name="Deng T."/>
            <person name="Zhang A."/>
            <person name="Moore M.J."/>
            <person name="Landis J.B."/>
            <person name="Lin N."/>
            <person name="Zhang H."/>
            <person name="Zhang X."/>
            <person name="Huang J."/>
            <person name="Zhang X."/>
            <person name="Sun H."/>
            <person name="Wang H."/>
        </authorList>
    </citation>
    <scope>NUCLEOTIDE SEQUENCE [LARGE SCALE GENOMIC DNA]</scope>
    <source>
        <strain evidence="2">TB1705</strain>
        <tissue evidence="2">Leaf</tissue>
    </source>
</reference>
<dbReference type="AlphaFoldDB" id="A0A7J7P6D2"/>
<evidence type="ECO:0000313" key="2">
    <source>
        <dbReference type="EMBL" id="KAF6175005.1"/>
    </source>
</evidence>
<gene>
    <name evidence="2" type="ORF">GIB67_026493</name>
</gene>
<evidence type="ECO:0000256" key="1">
    <source>
        <dbReference type="SAM" id="Coils"/>
    </source>
</evidence>
<keyword evidence="1" id="KW-0175">Coiled coil</keyword>
<dbReference type="EMBL" id="JACGCM010000223">
    <property type="protein sequence ID" value="KAF6175005.1"/>
    <property type="molecule type" value="Genomic_DNA"/>
</dbReference>
<proteinExistence type="predicted"/>
<protein>
    <submittedName>
        <fullName evidence="2">Uncharacterized protein</fullName>
    </submittedName>
</protein>
<organism evidence="2 3">
    <name type="scientific">Kingdonia uniflora</name>
    <dbReference type="NCBI Taxonomy" id="39325"/>
    <lineage>
        <taxon>Eukaryota</taxon>
        <taxon>Viridiplantae</taxon>
        <taxon>Streptophyta</taxon>
        <taxon>Embryophyta</taxon>
        <taxon>Tracheophyta</taxon>
        <taxon>Spermatophyta</taxon>
        <taxon>Magnoliopsida</taxon>
        <taxon>Ranunculales</taxon>
        <taxon>Circaeasteraceae</taxon>
        <taxon>Kingdonia</taxon>
    </lineage>
</organism>
<feature type="coiled-coil region" evidence="1">
    <location>
        <begin position="2"/>
        <end position="29"/>
    </location>
</feature>
<keyword evidence="3" id="KW-1185">Reference proteome</keyword>
<comment type="caution">
    <text evidence="2">The sequence shown here is derived from an EMBL/GenBank/DDBJ whole genome shotgun (WGS) entry which is preliminary data.</text>
</comment>
<dbReference type="Proteomes" id="UP000541444">
    <property type="component" value="Unassembled WGS sequence"/>
</dbReference>
<dbReference type="OrthoDB" id="1929924at2759"/>
<sequence length="81" mass="9187">MLNEMQESLEVEANELRQLKKRVAAFESHESPCGAYMHHPFENNVSTSKGRQCLPPPPESSSCNSCILKDMFNTNVVYRTV</sequence>
<accession>A0A7J7P6D2</accession>